<dbReference type="EMBL" id="CVRI01000043">
    <property type="protein sequence ID" value="CRK96376.1"/>
    <property type="molecule type" value="Genomic_DNA"/>
</dbReference>
<evidence type="ECO:0000313" key="3">
    <source>
        <dbReference type="Proteomes" id="UP000183832"/>
    </source>
</evidence>
<gene>
    <name evidence="2" type="ORF">CLUMA_CG009793</name>
</gene>
<organism evidence="2 3">
    <name type="scientific">Clunio marinus</name>
    <dbReference type="NCBI Taxonomy" id="568069"/>
    <lineage>
        <taxon>Eukaryota</taxon>
        <taxon>Metazoa</taxon>
        <taxon>Ecdysozoa</taxon>
        <taxon>Arthropoda</taxon>
        <taxon>Hexapoda</taxon>
        <taxon>Insecta</taxon>
        <taxon>Pterygota</taxon>
        <taxon>Neoptera</taxon>
        <taxon>Endopterygota</taxon>
        <taxon>Diptera</taxon>
        <taxon>Nematocera</taxon>
        <taxon>Chironomoidea</taxon>
        <taxon>Chironomidae</taxon>
        <taxon>Clunio</taxon>
    </lineage>
</organism>
<reference evidence="2 3" key="1">
    <citation type="submission" date="2015-04" db="EMBL/GenBank/DDBJ databases">
        <authorList>
            <person name="Syromyatnikov M.Y."/>
            <person name="Popov V.N."/>
        </authorList>
    </citation>
    <scope>NUCLEOTIDE SEQUENCE [LARGE SCALE GENOMIC DNA]</scope>
</reference>
<keyword evidence="3" id="KW-1185">Reference proteome</keyword>
<keyword evidence="1" id="KW-1133">Transmembrane helix</keyword>
<name>A0A1J1I7Y0_9DIPT</name>
<evidence type="ECO:0000256" key="1">
    <source>
        <dbReference type="SAM" id="Phobius"/>
    </source>
</evidence>
<evidence type="ECO:0000313" key="2">
    <source>
        <dbReference type="EMBL" id="CRK96376.1"/>
    </source>
</evidence>
<keyword evidence="1" id="KW-0812">Transmembrane</keyword>
<dbReference type="Proteomes" id="UP000183832">
    <property type="component" value="Unassembled WGS sequence"/>
</dbReference>
<keyword evidence="1" id="KW-0472">Membrane</keyword>
<accession>A0A1J1I7Y0</accession>
<dbReference type="AlphaFoldDB" id="A0A1J1I7Y0"/>
<sequence length="72" mass="8344">MKTKKEKITLHFLFETSFSLVFVVFALNYIFLPSVDFSTLQSNLVEAKLTMSCLFRTVAFKILIRDSVDVFN</sequence>
<proteinExistence type="predicted"/>
<protein>
    <submittedName>
        <fullName evidence="2">CLUMA_CG009793, isoform A</fullName>
    </submittedName>
</protein>
<feature type="transmembrane region" description="Helical" evidence="1">
    <location>
        <begin position="12"/>
        <end position="32"/>
    </location>
</feature>